<organism evidence="1">
    <name type="scientific">Oryza brachyantha</name>
    <name type="common">malo sina</name>
    <dbReference type="NCBI Taxonomy" id="4533"/>
    <lineage>
        <taxon>Eukaryota</taxon>
        <taxon>Viridiplantae</taxon>
        <taxon>Streptophyta</taxon>
        <taxon>Embryophyta</taxon>
        <taxon>Tracheophyta</taxon>
        <taxon>Spermatophyta</taxon>
        <taxon>Magnoliopsida</taxon>
        <taxon>Liliopsida</taxon>
        <taxon>Poales</taxon>
        <taxon>Poaceae</taxon>
        <taxon>BOP clade</taxon>
        <taxon>Oryzoideae</taxon>
        <taxon>Oryzeae</taxon>
        <taxon>Oryzinae</taxon>
        <taxon>Oryza</taxon>
    </lineage>
</organism>
<dbReference type="AlphaFoldDB" id="J3MZ37"/>
<evidence type="ECO:0000313" key="1">
    <source>
        <dbReference type="EnsemblPlants" id="OB09G22660.1"/>
    </source>
</evidence>
<reference evidence="1" key="1">
    <citation type="journal article" date="2013" name="Nat. Commun.">
        <title>Whole-genome sequencing of Oryza brachyantha reveals mechanisms underlying Oryza genome evolution.</title>
        <authorList>
            <person name="Chen J."/>
            <person name="Huang Q."/>
            <person name="Gao D."/>
            <person name="Wang J."/>
            <person name="Lang Y."/>
            <person name="Liu T."/>
            <person name="Li B."/>
            <person name="Bai Z."/>
            <person name="Luis Goicoechea J."/>
            <person name="Liang C."/>
            <person name="Chen C."/>
            <person name="Zhang W."/>
            <person name="Sun S."/>
            <person name="Liao Y."/>
            <person name="Zhang X."/>
            <person name="Yang L."/>
            <person name="Song C."/>
            <person name="Wang M."/>
            <person name="Shi J."/>
            <person name="Liu G."/>
            <person name="Liu J."/>
            <person name="Zhou H."/>
            <person name="Zhou W."/>
            <person name="Yu Q."/>
            <person name="An N."/>
            <person name="Chen Y."/>
            <person name="Cai Q."/>
            <person name="Wang B."/>
            <person name="Liu B."/>
            <person name="Min J."/>
            <person name="Huang Y."/>
            <person name="Wu H."/>
            <person name="Li Z."/>
            <person name="Zhang Y."/>
            <person name="Yin Y."/>
            <person name="Song W."/>
            <person name="Jiang J."/>
            <person name="Jackson S.A."/>
            <person name="Wing R.A."/>
            <person name="Wang J."/>
            <person name="Chen M."/>
        </authorList>
    </citation>
    <scope>NUCLEOTIDE SEQUENCE [LARGE SCALE GENOMIC DNA]</scope>
    <source>
        <strain evidence="1">cv. IRGC 101232</strain>
    </source>
</reference>
<dbReference type="EnsemblPlants" id="OB09G22660.1">
    <property type="protein sequence ID" value="OB09G22660.1"/>
    <property type="gene ID" value="OB09G22660"/>
</dbReference>
<sequence length="70" mass="6845">MGRGAAATVAGMGGAGPVDTQLLARGDGGALVLMAPAVRSSEVSMEPSPAGSSVRLPWRLKLGACGAVPR</sequence>
<dbReference type="Proteomes" id="UP000006038">
    <property type="component" value="Chromosome 9"/>
</dbReference>
<dbReference type="HOGENOM" id="CLU_2761865_0_0_1"/>
<reference evidence="1" key="2">
    <citation type="submission" date="2013-04" db="UniProtKB">
        <authorList>
            <consortium name="EnsemblPlants"/>
        </authorList>
    </citation>
    <scope>IDENTIFICATION</scope>
</reference>
<evidence type="ECO:0000313" key="2">
    <source>
        <dbReference type="Proteomes" id="UP000006038"/>
    </source>
</evidence>
<protein>
    <submittedName>
        <fullName evidence="1">Uncharacterized protein</fullName>
    </submittedName>
</protein>
<keyword evidence="2" id="KW-1185">Reference proteome</keyword>
<proteinExistence type="predicted"/>
<accession>J3MZ37</accession>
<name>J3MZ37_ORYBR</name>
<dbReference type="Gramene" id="OB09G22660.1">
    <property type="protein sequence ID" value="OB09G22660.1"/>
    <property type="gene ID" value="OB09G22660"/>
</dbReference>